<dbReference type="Proteomes" id="UP001168883">
    <property type="component" value="Unassembled WGS sequence"/>
</dbReference>
<gene>
    <name evidence="1" type="ORF">Q3C12_12835</name>
</gene>
<protein>
    <submittedName>
        <fullName evidence="1">Uncharacterized protein</fullName>
    </submittedName>
</protein>
<name>A0ABT8VA73_9BACL</name>
<reference evidence="1" key="1">
    <citation type="submission" date="2023-07" db="EMBL/GenBank/DDBJ databases">
        <authorList>
            <person name="Aktuganov G."/>
            <person name="Boyko T."/>
            <person name="Delegan Y."/>
            <person name="Galimzianova N."/>
            <person name="Gilvanova E."/>
            <person name="Korobov V."/>
            <person name="Kuzmina L."/>
            <person name="Melentiev A."/>
            <person name="Milman P."/>
            <person name="Ryabova A."/>
            <person name="Stupak E."/>
            <person name="Yasakov T."/>
            <person name="Zharikova N."/>
            <person name="Zhurenko E."/>
        </authorList>
    </citation>
    <scope>NUCLEOTIDE SEQUENCE</scope>
    <source>
        <strain evidence="1">IB-739</strain>
    </source>
</reference>
<sequence>MKRAFYMKTRKRVPGDEKNSYLDKIGGVPTHKPSEFPIYFDDVRYGFLMQIYCDKERFPDIEGVLCWQIYQHVSEQDGPIIIEVPVGAELNSNNEGTPINRLKERIIYYEEGMEPDVLEVGIGIYPEEEELKYYSSKIGGAVPEEFIDCDYEYIGTIFEDVPVEYELNFGIEALNLVRNRDGKMELIS</sequence>
<organism evidence="1 2">
    <name type="scientific">Paenibacillus ehimensis</name>
    <dbReference type="NCBI Taxonomy" id="79264"/>
    <lineage>
        <taxon>Bacteria</taxon>
        <taxon>Bacillati</taxon>
        <taxon>Bacillota</taxon>
        <taxon>Bacilli</taxon>
        <taxon>Bacillales</taxon>
        <taxon>Paenibacillaceae</taxon>
        <taxon>Paenibacillus</taxon>
    </lineage>
</organism>
<comment type="caution">
    <text evidence="1">The sequence shown here is derived from an EMBL/GenBank/DDBJ whole genome shotgun (WGS) entry which is preliminary data.</text>
</comment>
<evidence type="ECO:0000313" key="2">
    <source>
        <dbReference type="Proteomes" id="UP001168883"/>
    </source>
</evidence>
<evidence type="ECO:0000313" key="1">
    <source>
        <dbReference type="EMBL" id="MDO3677891.1"/>
    </source>
</evidence>
<dbReference type="EMBL" id="JAUMKJ010000013">
    <property type="protein sequence ID" value="MDO3677891.1"/>
    <property type="molecule type" value="Genomic_DNA"/>
</dbReference>
<keyword evidence="2" id="KW-1185">Reference proteome</keyword>
<proteinExistence type="predicted"/>
<dbReference type="RefSeq" id="WP_302878568.1">
    <property type="nucleotide sequence ID" value="NZ_JAUMKJ010000013.1"/>
</dbReference>
<accession>A0ABT8VA73</accession>